<feature type="region of interest" description="Disordered" evidence="1">
    <location>
        <begin position="40"/>
        <end position="67"/>
    </location>
</feature>
<sequence>MLIWKHALPYHKHHAATCVEERFVTKPRVCVCIPKPPFASCSNTITDDTRREKERERAANQRDPQPSTSLEITSLYFWQCVQGCVFSELTFASDLTRIRESFLYVQEDI</sequence>
<evidence type="ECO:0000256" key="1">
    <source>
        <dbReference type="SAM" id="MobiDB-lite"/>
    </source>
</evidence>
<dbReference type="Proteomes" id="UP000887013">
    <property type="component" value="Unassembled WGS sequence"/>
</dbReference>
<evidence type="ECO:0000313" key="2">
    <source>
        <dbReference type="EMBL" id="GFT04353.1"/>
    </source>
</evidence>
<feature type="compositionally biased region" description="Basic and acidic residues" evidence="1">
    <location>
        <begin position="47"/>
        <end position="60"/>
    </location>
</feature>
<reference evidence="2" key="1">
    <citation type="submission" date="2020-08" db="EMBL/GenBank/DDBJ databases">
        <title>Multicomponent nature underlies the extraordinary mechanical properties of spider dragline silk.</title>
        <authorList>
            <person name="Kono N."/>
            <person name="Nakamura H."/>
            <person name="Mori M."/>
            <person name="Yoshida Y."/>
            <person name="Ohtoshi R."/>
            <person name="Malay A.D."/>
            <person name="Moran D.A.P."/>
            <person name="Tomita M."/>
            <person name="Numata K."/>
            <person name="Arakawa K."/>
        </authorList>
    </citation>
    <scope>NUCLEOTIDE SEQUENCE</scope>
</reference>
<protein>
    <submittedName>
        <fullName evidence="2">Uncharacterized protein</fullName>
    </submittedName>
</protein>
<comment type="caution">
    <text evidence="2">The sequence shown here is derived from an EMBL/GenBank/DDBJ whole genome shotgun (WGS) entry which is preliminary data.</text>
</comment>
<evidence type="ECO:0000313" key="3">
    <source>
        <dbReference type="Proteomes" id="UP000887013"/>
    </source>
</evidence>
<proteinExistence type="predicted"/>
<dbReference type="EMBL" id="BMAW01056117">
    <property type="protein sequence ID" value="GFT04353.1"/>
    <property type="molecule type" value="Genomic_DNA"/>
</dbReference>
<name>A0A8X6TFQ7_NEPPI</name>
<gene>
    <name evidence="2" type="ORF">NPIL_451581</name>
</gene>
<accession>A0A8X6TFQ7</accession>
<dbReference type="AlphaFoldDB" id="A0A8X6TFQ7"/>
<organism evidence="2 3">
    <name type="scientific">Nephila pilipes</name>
    <name type="common">Giant wood spider</name>
    <name type="synonym">Nephila maculata</name>
    <dbReference type="NCBI Taxonomy" id="299642"/>
    <lineage>
        <taxon>Eukaryota</taxon>
        <taxon>Metazoa</taxon>
        <taxon>Ecdysozoa</taxon>
        <taxon>Arthropoda</taxon>
        <taxon>Chelicerata</taxon>
        <taxon>Arachnida</taxon>
        <taxon>Araneae</taxon>
        <taxon>Araneomorphae</taxon>
        <taxon>Entelegynae</taxon>
        <taxon>Araneoidea</taxon>
        <taxon>Nephilidae</taxon>
        <taxon>Nephila</taxon>
    </lineage>
</organism>
<keyword evidence="3" id="KW-1185">Reference proteome</keyword>